<organism evidence="10 11">
    <name type="scientific">Chitinophaga skermanii</name>
    <dbReference type="NCBI Taxonomy" id="331697"/>
    <lineage>
        <taxon>Bacteria</taxon>
        <taxon>Pseudomonadati</taxon>
        <taxon>Bacteroidota</taxon>
        <taxon>Chitinophagia</taxon>
        <taxon>Chitinophagales</taxon>
        <taxon>Chitinophagaceae</taxon>
        <taxon>Chitinophaga</taxon>
    </lineage>
</organism>
<dbReference type="NCBIfam" id="TIGR04057">
    <property type="entry name" value="SusC_RagA_signa"/>
    <property type="match status" value="1"/>
</dbReference>
<keyword evidence="6 7" id="KW-0998">Cell outer membrane</keyword>
<comment type="similarity">
    <text evidence="7">Belongs to the TonB-dependent receptor family.</text>
</comment>
<dbReference type="SUPFAM" id="SSF49464">
    <property type="entry name" value="Carboxypeptidase regulatory domain-like"/>
    <property type="match status" value="1"/>
</dbReference>
<proteinExistence type="inferred from homology"/>
<keyword evidence="8" id="KW-0732">Signal</keyword>
<dbReference type="NCBIfam" id="TIGR04056">
    <property type="entry name" value="OMP_RagA_SusC"/>
    <property type="match status" value="1"/>
</dbReference>
<feature type="chain" id="PRO_5016344673" evidence="8">
    <location>
        <begin position="30"/>
        <end position="1152"/>
    </location>
</feature>
<dbReference type="OrthoDB" id="9768177at2"/>
<comment type="caution">
    <text evidence="10">The sequence shown here is derived from an EMBL/GenBank/DDBJ whole genome shotgun (WGS) entry which is preliminary data.</text>
</comment>
<dbReference type="RefSeq" id="WP_111596065.1">
    <property type="nucleotide sequence ID" value="NZ_QLLL01000001.1"/>
</dbReference>
<dbReference type="InterPro" id="IPR012910">
    <property type="entry name" value="Plug_dom"/>
</dbReference>
<keyword evidence="4 7" id="KW-0812">Transmembrane</keyword>
<evidence type="ECO:0000256" key="6">
    <source>
        <dbReference type="ARBA" id="ARBA00023237"/>
    </source>
</evidence>
<dbReference type="InterPro" id="IPR039426">
    <property type="entry name" value="TonB-dep_rcpt-like"/>
</dbReference>
<dbReference type="EMBL" id="QLLL01000001">
    <property type="protein sequence ID" value="RAJ10954.1"/>
    <property type="molecule type" value="Genomic_DNA"/>
</dbReference>
<dbReference type="AlphaFoldDB" id="A0A327R5H9"/>
<evidence type="ECO:0000256" key="4">
    <source>
        <dbReference type="ARBA" id="ARBA00022692"/>
    </source>
</evidence>
<feature type="domain" description="TonB-dependent receptor plug" evidence="9">
    <location>
        <begin position="215"/>
        <end position="332"/>
    </location>
</feature>
<dbReference type="Pfam" id="PF07715">
    <property type="entry name" value="Plug"/>
    <property type="match status" value="1"/>
</dbReference>
<evidence type="ECO:0000256" key="3">
    <source>
        <dbReference type="ARBA" id="ARBA00022452"/>
    </source>
</evidence>
<dbReference type="GO" id="GO:0009279">
    <property type="term" value="C:cell outer membrane"/>
    <property type="evidence" value="ECO:0007669"/>
    <property type="project" value="UniProtKB-SubCell"/>
</dbReference>
<evidence type="ECO:0000313" key="11">
    <source>
        <dbReference type="Proteomes" id="UP000249547"/>
    </source>
</evidence>
<protein>
    <submittedName>
        <fullName evidence="10">TonB-linked SusC/RagA family outer membrane protein</fullName>
    </submittedName>
</protein>
<dbReference type="InterPro" id="IPR008969">
    <property type="entry name" value="CarboxyPept-like_regulatory"/>
</dbReference>
<comment type="subcellular location">
    <subcellularLocation>
        <location evidence="1 7">Cell outer membrane</location>
        <topology evidence="1 7">Multi-pass membrane protein</topology>
    </subcellularLocation>
</comment>
<keyword evidence="5 7" id="KW-0472">Membrane</keyword>
<feature type="signal peptide" evidence="8">
    <location>
        <begin position="1"/>
        <end position="29"/>
    </location>
</feature>
<reference evidence="10 11" key="1">
    <citation type="submission" date="2018-06" db="EMBL/GenBank/DDBJ databases">
        <title>Genomic Encyclopedia of Archaeal and Bacterial Type Strains, Phase II (KMG-II): from individual species to whole genera.</title>
        <authorList>
            <person name="Goeker M."/>
        </authorList>
    </citation>
    <scope>NUCLEOTIDE SEQUENCE [LARGE SCALE GENOMIC DNA]</scope>
    <source>
        <strain evidence="10 11">DSM 23857</strain>
    </source>
</reference>
<dbReference type="Gene3D" id="2.40.170.20">
    <property type="entry name" value="TonB-dependent receptor, beta-barrel domain"/>
    <property type="match status" value="1"/>
</dbReference>
<dbReference type="InterPro" id="IPR023997">
    <property type="entry name" value="TonB-dep_OMP_SusC/RagA_CS"/>
</dbReference>
<evidence type="ECO:0000256" key="8">
    <source>
        <dbReference type="SAM" id="SignalP"/>
    </source>
</evidence>
<dbReference type="SUPFAM" id="SSF56935">
    <property type="entry name" value="Porins"/>
    <property type="match status" value="1"/>
</dbReference>
<accession>A0A327R5H9</accession>
<keyword evidence="3 7" id="KW-1134">Transmembrane beta strand</keyword>
<dbReference type="Proteomes" id="UP000249547">
    <property type="component" value="Unassembled WGS sequence"/>
</dbReference>
<dbReference type="Gene3D" id="2.170.130.10">
    <property type="entry name" value="TonB-dependent receptor, plug domain"/>
    <property type="match status" value="1"/>
</dbReference>
<evidence type="ECO:0000256" key="2">
    <source>
        <dbReference type="ARBA" id="ARBA00022448"/>
    </source>
</evidence>
<dbReference type="Pfam" id="PF13620">
    <property type="entry name" value="CarboxypepD_reg"/>
    <property type="match status" value="1"/>
</dbReference>
<keyword evidence="2 7" id="KW-0813">Transport</keyword>
<dbReference type="InterPro" id="IPR023996">
    <property type="entry name" value="TonB-dep_OMP_SusC/RagA"/>
</dbReference>
<evidence type="ECO:0000256" key="5">
    <source>
        <dbReference type="ARBA" id="ARBA00023136"/>
    </source>
</evidence>
<evidence type="ECO:0000313" key="10">
    <source>
        <dbReference type="EMBL" id="RAJ10954.1"/>
    </source>
</evidence>
<keyword evidence="11" id="KW-1185">Reference proteome</keyword>
<evidence type="ECO:0000256" key="1">
    <source>
        <dbReference type="ARBA" id="ARBA00004571"/>
    </source>
</evidence>
<sequence>MPTRGCKIWRYMLMFSILWCTCTIQLAFAQHVPNRPISIRFQSETLDGAILELEQVSGVAFVFDAAKLKKYKIQQKSFVQSTVPRILELLLMQVPFTFKAEGEHMIIYAKPIPSPGVITGSVVNEQGEPIPGATIRAGRTPKGTVSGADGSFALPLDAGTYSLECSYLAYGSQRIEEVKVTAGKTNHVEFVLSEMSQQLGPVVVTALGINKLQKSLGYAVARIDQKEFNTISNPNILNSLSAKVPGMQIRSMSPDPGASSLVVIRGESSLNNNTQPLFVIDGIPIESRENVSGKVDYGNKISDLNPDDIAEITVLKGASAAALYGSRAGNGVVLITTKSGSGYQQGVGVTYSSSIMLDRAWQFPKFQNVYGAGKDLYAVETWGEAAWGPALNDGSKHTQWNSPRDENGELVPLDWKSYPNRVKDFFNTGKTFSNTVSVAGNNDHGHFRLSLSDVRNSGIIPNTDFRKDMINIGAAYRFHPAIQVQTNISYSNNASNNRYSGDRQGVINILYTTTPNVDTRKLRDYWKPGKTGVEQFSHVQDMYTGRPMVDNPYFIAYEQTNAYDRHRLNGNVQININLLPSLQLMLRTGMDQYAEQRESRKPFSAVHYVNGYYRIEDLFFREMNSDVLLTYEKQVSTHWSINANLGANRMDQERNSNGQAAEKLVMPGIYNIKNGSPGSITPSQDFYKKRVNSVYGTFQANYKSQWFIELTGRNDWSSTLPPRHSAYFYPSISTSLILTEVFNIPKTSALSFAKFRANWAQVGKDTDPYNLYNTYAYTSDWGNIKRVEMEAVLKNADLKPEISNSIEFGADVRLFKNRIGIDVTYYKSNNKNQIIPIPVASSSGNTMRMINAGNIQNQGIELQLNATPIQQKLQWQTTVNFTRNWDKIVALSPTIPNGEVYLSGGEWSKVLARVGGRMGDMYGEMWKTVPDGPYKGQPWLTASGEYQVNAEQYIQYGNYNPNFTVGFIQNLTYKNVHFSALVDWRQGGTFYSYTANNLQSDGRVEKTLFGRDEAHGGLEWTDQNGLVRHDGMLLYGYIQNPDGSFRLSDKVMGPEAYYGNYYWDYPSRNSYSATYVKLREIALGYTFMRPFKNIQQVGITFMARNLFSYTAAGEGYDPETSNKIADTRYNVGINTWTLPGTRSYGVKLDVNF</sequence>
<name>A0A327R5H9_9BACT</name>
<evidence type="ECO:0000256" key="7">
    <source>
        <dbReference type="PROSITE-ProRule" id="PRU01360"/>
    </source>
</evidence>
<dbReference type="PROSITE" id="PS52016">
    <property type="entry name" value="TONB_DEPENDENT_REC_3"/>
    <property type="match status" value="1"/>
</dbReference>
<dbReference type="Gene3D" id="2.60.40.1120">
    <property type="entry name" value="Carboxypeptidase-like, regulatory domain"/>
    <property type="match status" value="1"/>
</dbReference>
<gene>
    <name evidence="10" type="ORF">LX64_00561</name>
</gene>
<dbReference type="InterPro" id="IPR037066">
    <property type="entry name" value="Plug_dom_sf"/>
</dbReference>
<dbReference type="InterPro" id="IPR036942">
    <property type="entry name" value="Beta-barrel_TonB_sf"/>
</dbReference>
<evidence type="ECO:0000259" key="9">
    <source>
        <dbReference type="Pfam" id="PF07715"/>
    </source>
</evidence>